<dbReference type="RefSeq" id="WP_337108341.1">
    <property type="nucleotide sequence ID" value="NZ_JAPYKS010000020.1"/>
</dbReference>
<feature type="domain" description="N-acetyltransferase" evidence="1">
    <location>
        <begin position="27"/>
        <end position="184"/>
    </location>
</feature>
<dbReference type="Gene3D" id="3.40.630.30">
    <property type="match status" value="1"/>
</dbReference>
<dbReference type="InterPro" id="IPR000182">
    <property type="entry name" value="GNAT_dom"/>
</dbReference>
<dbReference type="SUPFAM" id="SSF55729">
    <property type="entry name" value="Acyl-CoA N-acyltransferases (Nat)"/>
    <property type="match status" value="1"/>
</dbReference>
<comment type="caution">
    <text evidence="2">The sequence shown here is derived from an EMBL/GenBank/DDBJ whole genome shotgun (WGS) entry which is preliminary data.</text>
</comment>
<dbReference type="InterPro" id="IPR016181">
    <property type="entry name" value="Acyl_CoA_acyltransferase"/>
</dbReference>
<proteinExistence type="predicted"/>
<dbReference type="EMBL" id="JAPYKS010000020">
    <property type="protein sequence ID" value="MEI9411878.1"/>
    <property type="molecule type" value="Genomic_DNA"/>
</dbReference>
<reference evidence="2 3" key="1">
    <citation type="submission" date="2022-12" db="EMBL/GenBank/DDBJ databases">
        <authorList>
            <person name="Muema E."/>
        </authorList>
    </citation>
    <scope>NUCLEOTIDE SEQUENCE [LARGE SCALE GENOMIC DNA]</scope>
    <source>
        <strain evidence="3">1326</strain>
    </source>
</reference>
<accession>A0ABU8L2V5</accession>
<dbReference type="Pfam" id="PF00583">
    <property type="entry name" value="Acetyltransf_1"/>
    <property type="match status" value="1"/>
</dbReference>
<sequence>MRSPSKSRGPALGEAGASSIVPRLDGISLQRVAPCDRPAIKTLLLDAEQEQFAGSVDAVFDELQNSQHPQFEHPFAIAAADNTVGFFILREKQALPPWAPRDAVTLHSFRICRTLQGMGYGRAGVGLAISWLRRERPDIRQLMLAVNTRNAAAKSAYLKVDFSDTGEVFHGPIGDQNILTARVPRGCG</sequence>
<evidence type="ECO:0000259" key="1">
    <source>
        <dbReference type="PROSITE" id="PS51186"/>
    </source>
</evidence>
<organism evidence="2 3">
    <name type="scientific">Mesorhizobium salmacidum</name>
    <dbReference type="NCBI Taxonomy" id="3015171"/>
    <lineage>
        <taxon>Bacteria</taxon>
        <taxon>Pseudomonadati</taxon>
        <taxon>Pseudomonadota</taxon>
        <taxon>Alphaproteobacteria</taxon>
        <taxon>Hyphomicrobiales</taxon>
        <taxon>Phyllobacteriaceae</taxon>
        <taxon>Mesorhizobium</taxon>
    </lineage>
</organism>
<evidence type="ECO:0000313" key="3">
    <source>
        <dbReference type="Proteomes" id="UP001387293"/>
    </source>
</evidence>
<evidence type="ECO:0000313" key="2">
    <source>
        <dbReference type="EMBL" id="MEI9411878.1"/>
    </source>
</evidence>
<gene>
    <name evidence="2" type="ORF">O7A60_24365</name>
</gene>
<protein>
    <submittedName>
        <fullName evidence="2">GNAT family N-acetyltransferase</fullName>
    </submittedName>
</protein>
<dbReference type="Proteomes" id="UP001387293">
    <property type="component" value="Unassembled WGS sequence"/>
</dbReference>
<dbReference type="PROSITE" id="PS51186">
    <property type="entry name" value="GNAT"/>
    <property type="match status" value="1"/>
</dbReference>
<name>A0ABU8L2V5_9HYPH</name>
<keyword evidence="3" id="KW-1185">Reference proteome</keyword>